<evidence type="ECO:0000256" key="1">
    <source>
        <dbReference type="SAM" id="Coils"/>
    </source>
</evidence>
<organism evidence="5 6">
    <name type="scientific">Cladosporium halotolerans</name>
    <dbReference type="NCBI Taxonomy" id="1052096"/>
    <lineage>
        <taxon>Eukaryota</taxon>
        <taxon>Fungi</taxon>
        <taxon>Dikarya</taxon>
        <taxon>Ascomycota</taxon>
        <taxon>Pezizomycotina</taxon>
        <taxon>Dothideomycetes</taxon>
        <taxon>Dothideomycetidae</taxon>
        <taxon>Cladosporiales</taxon>
        <taxon>Cladosporiaceae</taxon>
        <taxon>Cladosporium</taxon>
    </lineage>
</organism>
<proteinExistence type="predicted"/>
<evidence type="ECO:0008006" key="7">
    <source>
        <dbReference type="Google" id="ProtNLM"/>
    </source>
</evidence>
<dbReference type="EMBL" id="JAAQHG020000001">
    <property type="protein sequence ID" value="KAL1590929.1"/>
    <property type="molecule type" value="Genomic_DNA"/>
</dbReference>
<keyword evidence="6" id="KW-1185">Reference proteome</keyword>
<dbReference type="InterPro" id="IPR027417">
    <property type="entry name" value="P-loop_NTPase"/>
</dbReference>
<evidence type="ECO:0000313" key="5">
    <source>
        <dbReference type="EMBL" id="KAL1590929.1"/>
    </source>
</evidence>
<feature type="region of interest" description="Disordered" evidence="2">
    <location>
        <begin position="97"/>
        <end position="124"/>
    </location>
</feature>
<dbReference type="InterPro" id="IPR056024">
    <property type="entry name" value="DUF7605"/>
</dbReference>
<keyword evidence="1" id="KW-0175">Coiled coil</keyword>
<feature type="compositionally biased region" description="Low complexity" evidence="2">
    <location>
        <begin position="113"/>
        <end position="124"/>
    </location>
</feature>
<feature type="domain" description="Dynamin N-terminal" evidence="3">
    <location>
        <begin position="200"/>
        <end position="440"/>
    </location>
</feature>
<gene>
    <name evidence="5" type="ORF">WHR41_00419</name>
</gene>
<dbReference type="Gene3D" id="3.40.50.300">
    <property type="entry name" value="P-loop containing nucleotide triphosphate hydrolases"/>
    <property type="match status" value="1"/>
</dbReference>
<reference evidence="5 6" key="1">
    <citation type="journal article" date="2020" name="Microbiol. Resour. Announc.">
        <title>Draft Genome Sequence of a Cladosporium Species Isolated from the Mesophotic Ascidian Didemnum maculosum.</title>
        <authorList>
            <person name="Gioti A."/>
            <person name="Siaperas R."/>
            <person name="Nikolaivits E."/>
            <person name="Le Goff G."/>
            <person name="Ouazzani J."/>
            <person name="Kotoulas G."/>
            <person name="Topakas E."/>
        </authorList>
    </citation>
    <scope>NUCLEOTIDE SEQUENCE [LARGE SCALE GENOMIC DNA]</scope>
    <source>
        <strain evidence="5 6">TM138-S3</strain>
    </source>
</reference>
<sequence>MTEERFLWFKARDKTPVRQIKSFYRSHYDDSALKVTLNVHQQQVDDSKFLADLDSFHDRFIVFTTQSPLPAPPAPLPSSQLFVPEYRPNLMLGLSSAPSYSDESGTSRRTIGSASHTQSTSTASVLLGGNESRTVVHTALKELLTERSPERLEYAVQKGLATLKEIEQHLYTLSKDPDARKWLVTVAEVREMASKNRTVIGVAGNTGAGKSSVINAVLEEERLVPTNCMRACTAVVTEMCYNESNDPSSPYRAEIEFVQPDDWRRELAILFEEVFDGAGSINKDVHNSESIAGVAYAKMRAVYHNHTREMLQSSNINQLMATKSVIDVLGTVKRISSGDCASFYQRLQHYVDSKQKPGSDQHVKNAQKRELELWPLIKVVRIYTKAEALSTGAVLVDLPGVHDSNAARAAVADSYMKECTGLWIVAPITRAVDDKAAKNLLGNSFKRQLKYDGTYSAVTFICSKTDDISRTEAIDSLHLDTRMAGLLGERSEIDRSKLEINEEHARLRNDRESNDDEMHKYEEQIDHLDDELSNISIGNMPYDTGAPNNKRKHAIEAEEASLTDGVPLTAQQKHDKIESLKQLKRTARQNGRRLRERMEQFQRQLVDLEARKVEVDASLDAFCIEGRNEWSRARIREDFAEGIKELDQENAAQENPEEFDPNHDVRDYENVARSLPVFCVSSRAYQKLSGRLQHDGEVVGFSSKSQTEIPQLQAHCRKLTEGGRQAGCTRFLNRLNQLLTSLSLWASDDMSDSSVDSQQRISFKSSLAKNLLQFERGLEVGVDQTMDDVVEILEAQLFGEFAAAANAAASAADSTVSSWGAPMENGGLFWATYKATVRRKGIFAGSSGTRNFNVELTDPLYKGLSTPWDQAFHRRLPAVIQSFSIGAVTTLRQFHDAVESDCKEYGLGVSRIARLEDNIIVFETAFEELSKAMTINVNEAQREINREFTPSVASAMDPVYTVCGAENGRGSFQRMKQHMATHIATHQSSMFEDATTMVRNNINSMCEQARRTMHGRVHHVQEAISRDYLTILGDEHSKNRAVSNVEKTARRDIEDVINESEVSFREALECDLDQLASVGGKRSDIDREDTSAPLI</sequence>
<feature type="coiled-coil region" evidence="1">
    <location>
        <begin position="504"/>
        <end position="531"/>
    </location>
</feature>
<evidence type="ECO:0000313" key="6">
    <source>
        <dbReference type="Proteomes" id="UP000803884"/>
    </source>
</evidence>
<dbReference type="GeneID" id="96001863"/>
<dbReference type="InterPro" id="IPR045063">
    <property type="entry name" value="Dynamin_N"/>
</dbReference>
<dbReference type="AlphaFoldDB" id="A0AB34L7V4"/>
<dbReference type="PANTHER" id="PTHR36681">
    <property type="entry name" value="NUCLEAR GTPASE, GERMINAL CENTER-ASSOCIATED, TANDEM DUPLICATE 3"/>
    <property type="match status" value="1"/>
</dbReference>
<accession>A0AB34L7V4</accession>
<dbReference type="Proteomes" id="UP000803884">
    <property type="component" value="Unassembled WGS sequence"/>
</dbReference>
<protein>
    <recommendedName>
        <fullName evidence="7">Tat pathway signal sequence</fullName>
    </recommendedName>
</protein>
<evidence type="ECO:0000256" key="2">
    <source>
        <dbReference type="SAM" id="MobiDB-lite"/>
    </source>
</evidence>
<dbReference type="Pfam" id="PF24564">
    <property type="entry name" value="DUF7605"/>
    <property type="match status" value="1"/>
</dbReference>
<evidence type="ECO:0000259" key="3">
    <source>
        <dbReference type="Pfam" id="PF00350"/>
    </source>
</evidence>
<dbReference type="PANTHER" id="PTHR36681:SF3">
    <property type="entry name" value="NUCLEAR GTPASE, GERMINAL CENTER-ASSOCIATED, TANDEM DUPLICATE 3"/>
    <property type="match status" value="1"/>
</dbReference>
<name>A0AB34L7V4_9PEZI</name>
<dbReference type="Pfam" id="PF00350">
    <property type="entry name" value="Dynamin_N"/>
    <property type="match status" value="1"/>
</dbReference>
<feature type="coiled-coil region" evidence="1">
    <location>
        <begin position="570"/>
        <end position="618"/>
    </location>
</feature>
<feature type="domain" description="DUF7605" evidence="4">
    <location>
        <begin position="824"/>
        <end position="986"/>
    </location>
</feature>
<dbReference type="SUPFAM" id="SSF52540">
    <property type="entry name" value="P-loop containing nucleoside triphosphate hydrolases"/>
    <property type="match status" value="1"/>
</dbReference>
<feature type="compositionally biased region" description="Polar residues" evidence="2">
    <location>
        <begin position="97"/>
        <end position="112"/>
    </location>
</feature>
<evidence type="ECO:0000259" key="4">
    <source>
        <dbReference type="Pfam" id="PF24564"/>
    </source>
</evidence>
<dbReference type="RefSeq" id="XP_069234034.1">
    <property type="nucleotide sequence ID" value="XM_069369025.1"/>
</dbReference>
<comment type="caution">
    <text evidence="5">The sequence shown here is derived from an EMBL/GenBank/DDBJ whole genome shotgun (WGS) entry which is preliminary data.</text>
</comment>